<name>A0A8H5GZC8_9AGAR</name>
<dbReference type="PANTHER" id="PTHR40124">
    <property type="match status" value="1"/>
</dbReference>
<dbReference type="AlphaFoldDB" id="A0A8H5GZC8"/>
<dbReference type="InterPro" id="IPR048958">
    <property type="entry name" value="Polysacc_lyase_14"/>
</dbReference>
<reference evidence="2 3" key="1">
    <citation type="journal article" date="2020" name="ISME J.">
        <title>Uncovering the hidden diversity of litter-decomposition mechanisms in mushroom-forming fungi.</title>
        <authorList>
            <person name="Floudas D."/>
            <person name="Bentzer J."/>
            <person name="Ahren D."/>
            <person name="Johansson T."/>
            <person name="Persson P."/>
            <person name="Tunlid A."/>
        </authorList>
    </citation>
    <scope>NUCLEOTIDE SEQUENCE [LARGE SCALE GENOMIC DNA]</scope>
    <source>
        <strain evidence="2 3">CBS 661.87</strain>
    </source>
</reference>
<dbReference type="Proteomes" id="UP000565441">
    <property type="component" value="Unassembled WGS sequence"/>
</dbReference>
<dbReference type="EMBL" id="JAACJP010000037">
    <property type="protein sequence ID" value="KAF5374101.1"/>
    <property type="molecule type" value="Genomic_DNA"/>
</dbReference>
<evidence type="ECO:0000313" key="3">
    <source>
        <dbReference type="Proteomes" id="UP000565441"/>
    </source>
</evidence>
<gene>
    <name evidence="2" type="ORF">D9615_008833</name>
</gene>
<feature type="domain" description="Polysaccharide lyase 14" evidence="1">
    <location>
        <begin position="14"/>
        <end position="113"/>
    </location>
</feature>
<protein>
    <recommendedName>
        <fullName evidence="1">Polysaccharide lyase 14 domain-containing protein</fullName>
    </recommendedName>
</protein>
<dbReference type="PANTHER" id="PTHR40124:SF1">
    <property type="entry name" value="DISAGGREGATASE RELATED REPEAT PROTEIN"/>
    <property type="match status" value="1"/>
</dbReference>
<evidence type="ECO:0000259" key="1">
    <source>
        <dbReference type="Pfam" id="PF21294"/>
    </source>
</evidence>
<accession>A0A8H5GZC8</accession>
<comment type="caution">
    <text evidence="2">The sequence shown here is derived from an EMBL/GenBank/DDBJ whole genome shotgun (WGS) entry which is preliminary data.</text>
</comment>
<dbReference type="Pfam" id="PF21294">
    <property type="entry name" value="Polysacc_lyase_14"/>
    <property type="match status" value="1"/>
</dbReference>
<sequence length="135" mass="14640">MAMLKGFDTKTDIISSPASYGYSINRGAWKFTVGSWQKVTIVVTLNSNPSTGATEANGGLAIYFDDKHVFTHNYFVFRNDAKVDVSSIFFSTFFGGSSAEYASKGGYAYFRNMKSYYSTAAATASGAMVTAIYPS</sequence>
<proteinExistence type="predicted"/>
<evidence type="ECO:0000313" key="2">
    <source>
        <dbReference type="EMBL" id="KAF5374101.1"/>
    </source>
</evidence>
<dbReference type="Gene3D" id="2.60.120.200">
    <property type="match status" value="1"/>
</dbReference>
<dbReference type="OrthoDB" id="2395160at2759"/>
<organism evidence="2 3">
    <name type="scientific">Tricholomella constricta</name>
    <dbReference type="NCBI Taxonomy" id="117010"/>
    <lineage>
        <taxon>Eukaryota</taxon>
        <taxon>Fungi</taxon>
        <taxon>Dikarya</taxon>
        <taxon>Basidiomycota</taxon>
        <taxon>Agaricomycotina</taxon>
        <taxon>Agaricomycetes</taxon>
        <taxon>Agaricomycetidae</taxon>
        <taxon>Agaricales</taxon>
        <taxon>Tricholomatineae</taxon>
        <taxon>Lyophyllaceae</taxon>
        <taxon>Tricholomella</taxon>
    </lineage>
</organism>
<keyword evidence="3" id="KW-1185">Reference proteome</keyword>